<dbReference type="Proteomes" id="UP000028999">
    <property type="component" value="Unassembled WGS sequence"/>
</dbReference>
<accession>A0A078GE15</accession>
<dbReference type="PaxDb" id="3708-A0A078GE15"/>
<protein>
    <submittedName>
        <fullName evidence="1">BnaA08g15150D protein</fullName>
    </submittedName>
</protein>
<dbReference type="EMBL" id="LK032164">
    <property type="protein sequence ID" value="CDY24795.1"/>
    <property type="molecule type" value="Genomic_DNA"/>
</dbReference>
<keyword evidence="2" id="KW-1185">Reference proteome</keyword>
<evidence type="ECO:0000313" key="2">
    <source>
        <dbReference type="Proteomes" id="UP000028999"/>
    </source>
</evidence>
<organism evidence="1 2">
    <name type="scientific">Brassica napus</name>
    <name type="common">Rape</name>
    <dbReference type="NCBI Taxonomy" id="3708"/>
    <lineage>
        <taxon>Eukaryota</taxon>
        <taxon>Viridiplantae</taxon>
        <taxon>Streptophyta</taxon>
        <taxon>Embryophyta</taxon>
        <taxon>Tracheophyta</taxon>
        <taxon>Spermatophyta</taxon>
        <taxon>Magnoliopsida</taxon>
        <taxon>eudicotyledons</taxon>
        <taxon>Gunneridae</taxon>
        <taxon>Pentapetalae</taxon>
        <taxon>rosids</taxon>
        <taxon>malvids</taxon>
        <taxon>Brassicales</taxon>
        <taxon>Brassicaceae</taxon>
        <taxon>Brassiceae</taxon>
        <taxon>Brassica</taxon>
    </lineage>
</organism>
<gene>
    <name evidence="1" type="primary">BnaA08g15150D</name>
    <name evidence="1" type="ORF">GSBRNA2T00027250001</name>
</gene>
<evidence type="ECO:0000313" key="1">
    <source>
        <dbReference type="EMBL" id="CDY24795.1"/>
    </source>
</evidence>
<dbReference type="AlphaFoldDB" id="A0A078GE15"/>
<name>A0A078GE15_BRANA</name>
<sequence>MNKKVPGRYVVSSWEQL</sequence>
<proteinExistence type="predicted"/>
<reference evidence="1 2" key="1">
    <citation type="journal article" date="2014" name="Science">
        <title>Plant genetics. Early allopolyploid evolution in the post-Neolithic Brassica napus oilseed genome.</title>
        <authorList>
            <person name="Chalhoub B."/>
            <person name="Denoeud F."/>
            <person name="Liu S."/>
            <person name="Parkin I.A."/>
            <person name="Tang H."/>
            <person name="Wang X."/>
            <person name="Chiquet J."/>
            <person name="Belcram H."/>
            <person name="Tong C."/>
            <person name="Samans B."/>
            <person name="Correa M."/>
            <person name="Da Silva C."/>
            <person name="Just J."/>
            <person name="Falentin C."/>
            <person name="Koh C.S."/>
            <person name="Le Clainche I."/>
            <person name="Bernard M."/>
            <person name="Bento P."/>
            <person name="Noel B."/>
            <person name="Labadie K."/>
            <person name="Alberti A."/>
            <person name="Charles M."/>
            <person name="Arnaud D."/>
            <person name="Guo H."/>
            <person name="Daviaud C."/>
            <person name="Alamery S."/>
            <person name="Jabbari K."/>
            <person name="Zhao M."/>
            <person name="Edger P.P."/>
            <person name="Chelaifa H."/>
            <person name="Tack D."/>
            <person name="Lassalle G."/>
            <person name="Mestiri I."/>
            <person name="Schnel N."/>
            <person name="Le Paslier M.C."/>
            <person name="Fan G."/>
            <person name="Renault V."/>
            <person name="Bayer P.E."/>
            <person name="Golicz A.A."/>
            <person name="Manoli S."/>
            <person name="Lee T.H."/>
            <person name="Thi V.H."/>
            <person name="Chalabi S."/>
            <person name="Hu Q."/>
            <person name="Fan C."/>
            <person name="Tollenaere R."/>
            <person name="Lu Y."/>
            <person name="Battail C."/>
            <person name="Shen J."/>
            <person name="Sidebottom C.H."/>
            <person name="Wang X."/>
            <person name="Canaguier A."/>
            <person name="Chauveau A."/>
            <person name="Berard A."/>
            <person name="Deniot G."/>
            <person name="Guan M."/>
            <person name="Liu Z."/>
            <person name="Sun F."/>
            <person name="Lim Y.P."/>
            <person name="Lyons E."/>
            <person name="Town C.D."/>
            <person name="Bancroft I."/>
            <person name="Wang X."/>
            <person name="Meng J."/>
            <person name="Ma J."/>
            <person name="Pires J.C."/>
            <person name="King G.J."/>
            <person name="Brunel D."/>
            <person name="Delourme R."/>
            <person name="Renard M."/>
            <person name="Aury J.M."/>
            <person name="Adams K.L."/>
            <person name="Batley J."/>
            <person name="Snowdon R.J."/>
            <person name="Tost J."/>
            <person name="Edwards D."/>
            <person name="Zhou Y."/>
            <person name="Hua W."/>
            <person name="Sharpe A.G."/>
            <person name="Paterson A.H."/>
            <person name="Guan C."/>
            <person name="Wincker P."/>
        </authorList>
    </citation>
    <scope>NUCLEOTIDE SEQUENCE [LARGE SCALE GENOMIC DNA]</scope>
    <source>
        <strain evidence="2">cv. Darmor-bzh</strain>
    </source>
</reference>